<evidence type="ECO:0000313" key="2">
    <source>
        <dbReference type="RefSeq" id="XP_028036293.1"/>
    </source>
</evidence>
<dbReference type="KEGG" id="bman:114247508"/>
<accession>A0A6J2K3R5</accession>
<reference evidence="2" key="1">
    <citation type="submission" date="2025-08" db="UniProtKB">
        <authorList>
            <consortium name="RefSeq"/>
        </authorList>
    </citation>
    <scope>IDENTIFICATION</scope>
    <source>
        <tissue evidence="2">Silk gland</tissue>
    </source>
</reference>
<gene>
    <name evidence="2" type="primary">LOC114247508</name>
</gene>
<keyword evidence="1" id="KW-1185">Reference proteome</keyword>
<dbReference type="AlphaFoldDB" id="A0A6J2K3R5"/>
<evidence type="ECO:0000313" key="1">
    <source>
        <dbReference type="Proteomes" id="UP000504629"/>
    </source>
</evidence>
<dbReference type="OrthoDB" id="10264063at2759"/>
<proteinExistence type="predicted"/>
<organism evidence="1 2">
    <name type="scientific">Bombyx mandarina</name>
    <name type="common">Wild silk moth</name>
    <name type="synonym">Wild silkworm</name>
    <dbReference type="NCBI Taxonomy" id="7092"/>
    <lineage>
        <taxon>Eukaryota</taxon>
        <taxon>Metazoa</taxon>
        <taxon>Ecdysozoa</taxon>
        <taxon>Arthropoda</taxon>
        <taxon>Hexapoda</taxon>
        <taxon>Insecta</taxon>
        <taxon>Pterygota</taxon>
        <taxon>Neoptera</taxon>
        <taxon>Endopterygota</taxon>
        <taxon>Lepidoptera</taxon>
        <taxon>Glossata</taxon>
        <taxon>Ditrysia</taxon>
        <taxon>Bombycoidea</taxon>
        <taxon>Bombycidae</taxon>
        <taxon>Bombycinae</taxon>
        <taxon>Bombyx</taxon>
    </lineage>
</organism>
<name>A0A6J2K3R5_BOMMA</name>
<dbReference type="GeneID" id="114247508"/>
<dbReference type="RefSeq" id="XP_028036293.1">
    <property type="nucleotide sequence ID" value="XM_028180492.1"/>
</dbReference>
<dbReference type="Proteomes" id="UP000504629">
    <property type="component" value="Unplaced"/>
</dbReference>
<sequence>MSTRSQHSVRIEIPKPRKIFVKLFERSLKREKKNMQKKNVSLNHSNSMSRKCALPEIQPLRAAHLKRADILLPYKYYLKKQEHEKRRENFNSNIFEKYKNLSIDLKKRCYVHSPSNEIRTVTDFDKDYFTNIKHERICKYTHHYKSLKYMLNDQSRLKQDISFRKDSIFNIEVNCRNEVKTYEFALKKYKDVVKNFDTFIAKDYQKSMAYLSQCDEIARKVNEKVQELQNSAMENFTMMSTLLNLEYMYGLQLKYGRFLYYLSSPTWRLENRQFARSVDIETKGFDFGISNEKDNFDTIYEKIRNNCYNNYTKPVLYFSQAGDLIKIFDDIKKRQLHIFNYIFQLQPFIKLLQERIVELKQLMRQDTESVASTIEKFNSLLLFNEERCSQLEIKFFKVLNESFYDDVGAFHVLKLKSCLDFCYEKVYSEKPLNLEMIAIAKTLENCYFNYCSRIDVIRNVTIRNAIQRCEEVEKKKLQRAYEANQELQIFNRLQKHLTRAFEPKYDSKNKLSLLPIVYRNEKTKKRSEKIKSVAELNRRSLTEAEREYLCLFTDWTEHEDPAVYLKSLSFSKD</sequence>
<protein>
    <submittedName>
        <fullName evidence="2">Uncharacterized protein LOC114247508</fullName>
    </submittedName>
</protein>